<dbReference type="Proteomes" id="UP000316921">
    <property type="component" value="Chromosome"/>
</dbReference>
<organism evidence="3 4">
    <name type="scientific">Engelhardtia mirabilis</name>
    <dbReference type="NCBI Taxonomy" id="2528011"/>
    <lineage>
        <taxon>Bacteria</taxon>
        <taxon>Pseudomonadati</taxon>
        <taxon>Planctomycetota</taxon>
        <taxon>Planctomycetia</taxon>
        <taxon>Planctomycetia incertae sedis</taxon>
        <taxon>Engelhardtia</taxon>
    </lineage>
</organism>
<keyword evidence="4" id="KW-1185">Reference proteome</keyword>
<evidence type="ECO:0000313" key="4">
    <source>
        <dbReference type="Proteomes" id="UP000316921"/>
    </source>
</evidence>
<name>A0A518BEU3_9BACT</name>
<dbReference type="AlphaFoldDB" id="A0A518BEU3"/>
<feature type="signal peptide" evidence="2">
    <location>
        <begin position="1"/>
        <end position="36"/>
    </location>
</feature>
<sequence precursor="true">MTMQPQPGAPTRVRANPACLALGLALVGCASPFARPATPGPMRITLDRHLGTPISGPRAAEAERANADPEQDQASWIASVRFGLLAGSPPAQLPPLASEANLVTDSGLAQPIRGVPQGLAAARLGSTMGDTEVDPAATDGILADVVWLGSLEGALLPSTTSTLTLSCAESGLVLAGIEYSVAEGQPPTWALFAPNASAAEDRLHFADAPTDEDHPALIFAPMPQGSTFGTVVIETLLHTPQSGSVTVDHGALGTTQVSVRQRSELELGSLVGLLGGESTRSALALLTETVDAPATADLALIGDDELLGAIGTAAREEATGPMNGGAIEAGTVGSGPLDGERLALALERATLSALASAQSAEGLDDSLEALLLRHAGEMGHLPSALTEVLRASTTIAGLRERLVSENRLLLEDPDPAARMRAMRWLSLRGRAPEGFEPLADRDARRAALAQDLERRTAGEQP</sequence>
<evidence type="ECO:0000313" key="3">
    <source>
        <dbReference type="EMBL" id="QDU65508.1"/>
    </source>
</evidence>
<keyword evidence="2" id="KW-0732">Signal</keyword>
<dbReference type="KEGG" id="pbap:Pla133_05730"/>
<gene>
    <name evidence="3" type="ORF">Pla133_05730</name>
</gene>
<feature type="chain" id="PRO_5022127442" evidence="2">
    <location>
        <begin position="37"/>
        <end position="461"/>
    </location>
</feature>
<dbReference type="EMBL" id="CP036287">
    <property type="protein sequence ID" value="QDU65508.1"/>
    <property type="molecule type" value="Genomic_DNA"/>
</dbReference>
<proteinExistence type="predicted"/>
<evidence type="ECO:0000256" key="1">
    <source>
        <dbReference type="SAM" id="MobiDB-lite"/>
    </source>
</evidence>
<accession>A0A518BEU3</accession>
<reference evidence="3 4" key="1">
    <citation type="submission" date="2019-02" db="EMBL/GenBank/DDBJ databases">
        <title>Deep-cultivation of Planctomycetes and their phenomic and genomic characterization uncovers novel biology.</title>
        <authorList>
            <person name="Wiegand S."/>
            <person name="Jogler M."/>
            <person name="Boedeker C."/>
            <person name="Pinto D."/>
            <person name="Vollmers J."/>
            <person name="Rivas-Marin E."/>
            <person name="Kohn T."/>
            <person name="Peeters S.H."/>
            <person name="Heuer A."/>
            <person name="Rast P."/>
            <person name="Oberbeckmann S."/>
            <person name="Bunk B."/>
            <person name="Jeske O."/>
            <person name="Meyerdierks A."/>
            <person name="Storesund J.E."/>
            <person name="Kallscheuer N."/>
            <person name="Luecker S."/>
            <person name="Lage O.M."/>
            <person name="Pohl T."/>
            <person name="Merkel B.J."/>
            <person name="Hornburger P."/>
            <person name="Mueller R.-W."/>
            <person name="Bruemmer F."/>
            <person name="Labrenz M."/>
            <person name="Spormann A.M."/>
            <person name="Op den Camp H."/>
            <person name="Overmann J."/>
            <person name="Amann R."/>
            <person name="Jetten M.S.M."/>
            <person name="Mascher T."/>
            <person name="Medema M.H."/>
            <person name="Devos D.P."/>
            <person name="Kaster A.-K."/>
            <person name="Ovreas L."/>
            <person name="Rohde M."/>
            <person name="Galperin M.Y."/>
            <person name="Jogler C."/>
        </authorList>
    </citation>
    <scope>NUCLEOTIDE SEQUENCE [LARGE SCALE GENOMIC DNA]</scope>
    <source>
        <strain evidence="3 4">Pla133</strain>
    </source>
</reference>
<feature type="region of interest" description="Disordered" evidence="1">
    <location>
        <begin position="48"/>
        <end position="71"/>
    </location>
</feature>
<evidence type="ECO:0000256" key="2">
    <source>
        <dbReference type="SAM" id="SignalP"/>
    </source>
</evidence>
<protein>
    <submittedName>
        <fullName evidence="3">Uncharacterized protein</fullName>
    </submittedName>
</protein>